<proteinExistence type="predicted"/>
<reference evidence="1" key="1">
    <citation type="submission" date="2021-06" db="EMBL/GenBank/DDBJ databases">
        <authorList>
            <person name="Kallberg Y."/>
            <person name="Tangrot J."/>
            <person name="Rosling A."/>
        </authorList>
    </citation>
    <scope>NUCLEOTIDE SEQUENCE</scope>
    <source>
        <strain evidence="1">AU212A</strain>
    </source>
</reference>
<evidence type="ECO:0000313" key="1">
    <source>
        <dbReference type="EMBL" id="CAG8479182.1"/>
    </source>
</evidence>
<gene>
    <name evidence="1" type="ORF">SCALOS_LOCUS2353</name>
</gene>
<dbReference type="Proteomes" id="UP000789860">
    <property type="component" value="Unassembled WGS sequence"/>
</dbReference>
<accession>A0ACA9KKS4</accession>
<organism evidence="1 2">
    <name type="scientific">Scutellospora calospora</name>
    <dbReference type="NCBI Taxonomy" id="85575"/>
    <lineage>
        <taxon>Eukaryota</taxon>
        <taxon>Fungi</taxon>
        <taxon>Fungi incertae sedis</taxon>
        <taxon>Mucoromycota</taxon>
        <taxon>Glomeromycotina</taxon>
        <taxon>Glomeromycetes</taxon>
        <taxon>Diversisporales</taxon>
        <taxon>Gigasporaceae</taxon>
        <taxon>Scutellospora</taxon>
    </lineage>
</organism>
<feature type="non-terminal residue" evidence="1">
    <location>
        <position position="1"/>
    </location>
</feature>
<comment type="caution">
    <text evidence="1">The sequence shown here is derived from an EMBL/GenBank/DDBJ whole genome shotgun (WGS) entry which is preliminary data.</text>
</comment>
<protein>
    <submittedName>
        <fullName evidence="1">3205_t:CDS:1</fullName>
    </submittedName>
</protein>
<evidence type="ECO:0000313" key="2">
    <source>
        <dbReference type="Proteomes" id="UP000789860"/>
    </source>
</evidence>
<name>A0ACA9KKS4_9GLOM</name>
<dbReference type="EMBL" id="CAJVPM010002059">
    <property type="protein sequence ID" value="CAG8479182.1"/>
    <property type="molecule type" value="Genomic_DNA"/>
</dbReference>
<sequence>FNARSKDVEPIDLSQDSKENNAGDSKENKVILNVGGAKYEAYKSTFTAYPETLLGSMFSESNKSPTPSIETNKSHPIKLAGFSATPLAGFGQSKPFGHSKTQQNEYFFDRDGQVFRYIMQFYRTGKIVWREREDSSNGITRQEIEDELKFFKIPKNVIELNPITKIMASRINEFTEFFMKAIEKYIYTGYSKENLTFAFYEDGTLPTCCPILIKPFLESQKFNDFQYIGFTLLQGVGDEIGKFLKNEIPQLQWSICIKDRHCFVNISITNPFISDKELIILNSCLEKTRCI</sequence>
<keyword evidence="2" id="KW-1185">Reference proteome</keyword>